<feature type="domain" description="TECPR1-like DysF" evidence="2">
    <location>
        <begin position="116"/>
        <end position="235"/>
    </location>
</feature>
<feature type="region of interest" description="Disordered" evidence="1">
    <location>
        <begin position="240"/>
        <end position="260"/>
    </location>
</feature>
<feature type="region of interest" description="Disordered" evidence="1">
    <location>
        <begin position="316"/>
        <end position="343"/>
    </location>
</feature>
<dbReference type="AlphaFoldDB" id="A0A5C3NGR3"/>
<dbReference type="Proteomes" id="UP000305948">
    <property type="component" value="Unassembled WGS sequence"/>
</dbReference>
<evidence type="ECO:0000259" key="2">
    <source>
        <dbReference type="Pfam" id="PF06398"/>
    </source>
</evidence>
<evidence type="ECO:0000256" key="1">
    <source>
        <dbReference type="SAM" id="MobiDB-lite"/>
    </source>
</evidence>
<dbReference type="InterPro" id="IPR010482">
    <property type="entry name" value="TECPR1-like_DysF"/>
</dbReference>
<keyword evidence="4" id="KW-1185">Reference proteome</keyword>
<feature type="region of interest" description="Disordered" evidence="1">
    <location>
        <begin position="62"/>
        <end position="93"/>
    </location>
</feature>
<sequence>MDAENQASSPDDHVLEGAPPPTWMQTEDPTEANDARQAIAKRTRKGLLTWLHSAHIGSKGKDRLRRDFSIGGEPEGPGPDEPAGFATGPSRSSTIAEVEIGSSAVLEEPAKDEYRWGILYENQRGVTLFSSSYYSRLSLLPTDPPAFTLPYAGPSTSTWNLGSRRHQPKIAKLSEYPLPDGTWEWVSQSWMIDMRENGEVQHDGFEYNWLFRRHSWRAVVGKFNAGGWVRRRRWVDDIEDSGPTSVRPSPAASVVGLPSDEKSTGELVNLNIWKGDQEMDWERCHTMLKRLPRDGRKLELWRLWLGLPHHTTMSPVSSSLNVLDSEGTQQQSRRKQWTEDDEPLPSEVAYATRVLKTAAHVPLEYIKPIVRAHFGTLLEMFIYPDSRLRLMQQLDQAGVLPDLDSVIEDGAGSIEDRLIAREFRSYVAEQRKVNHPGGEAPPIGPLSTSAQEEGVKLDTAEFAGYSVA</sequence>
<evidence type="ECO:0000313" key="3">
    <source>
        <dbReference type="EMBL" id="TFK57089.1"/>
    </source>
</evidence>
<reference evidence="3 4" key="1">
    <citation type="journal article" date="2019" name="Nat. Ecol. Evol.">
        <title>Megaphylogeny resolves global patterns of mushroom evolution.</title>
        <authorList>
            <person name="Varga T."/>
            <person name="Krizsan K."/>
            <person name="Foldi C."/>
            <person name="Dima B."/>
            <person name="Sanchez-Garcia M."/>
            <person name="Sanchez-Ramirez S."/>
            <person name="Szollosi G.J."/>
            <person name="Szarkandi J.G."/>
            <person name="Papp V."/>
            <person name="Albert L."/>
            <person name="Andreopoulos W."/>
            <person name="Angelini C."/>
            <person name="Antonin V."/>
            <person name="Barry K.W."/>
            <person name="Bougher N.L."/>
            <person name="Buchanan P."/>
            <person name="Buyck B."/>
            <person name="Bense V."/>
            <person name="Catcheside P."/>
            <person name="Chovatia M."/>
            <person name="Cooper J."/>
            <person name="Damon W."/>
            <person name="Desjardin D."/>
            <person name="Finy P."/>
            <person name="Geml J."/>
            <person name="Haridas S."/>
            <person name="Hughes K."/>
            <person name="Justo A."/>
            <person name="Karasinski D."/>
            <person name="Kautmanova I."/>
            <person name="Kiss B."/>
            <person name="Kocsube S."/>
            <person name="Kotiranta H."/>
            <person name="LaButti K.M."/>
            <person name="Lechner B.E."/>
            <person name="Liimatainen K."/>
            <person name="Lipzen A."/>
            <person name="Lukacs Z."/>
            <person name="Mihaltcheva S."/>
            <person name="Morgado L.N."/>
            <person name="Niskanen T."/>
            <person name="Noordeloos M.E."/>
            <person name="Ohm R.A."/>
            <person name="Ortiz-Santana B."/>
            <person name="Ovrebo C."/>
            <person name="Racz N."/>
            <person name="Riley R."/>
            <person name="Savchenko A."/>
            <person name="Shiryaev A."/>
            <person name="Soop K."/>
            <person name="Spirin V."/>
            <person name="Szebenyi C."/>
            <person name="Tomsovsky M."/>
            <person name="Tulloss R.E."/>
            <person name="Uehling J."/>
            <person name="Grigoriev I.V."/>
            <person name="Vagvolgyi C."/>
            <person name="Papp T."/>
            <person name="Martin F.M."/>
            <person name="Miettinen O."/>
            <person name="Hibbett D.S."/>
            <person name="Nagy L.G."/>
        </authorList>
    </citation>
    <scope>NUCLEOTIDE SEQUENCE [LARGE SCALE GENOMIC DNA]</scope>
    <source>
        <strain evidence="3 4">OMC1185</strain>
    </source>
</reference>
<dbReference type="STRING" id="5364.A0A5C3NGR3"/>
<dbReference type="Pfam" id="PF06398">
    <property type="entry name" value="Pex24p"/>
    <property type="match status" value="1"/>
</dbReference>
<dbReference type="OrthoDB" id="72441at2759"/>
<dbReference type="GO" id="GO:0005778">
    <property type="term" value="C:peroxisomal membrane"/>
    <property type="evidence" value="ECO:0007669"/>
    <property type="project" value="UniProtKB-ARBA"/>
</dbReference>
<proteinExistence type="predicted"/>
<protein>
    <recommendedName>
        <fullName evidence="2">TECPR1-like DysF domain-containing protein</fullName>
    </recommendedName>
</protein>
<accession>A0A5C3NGR3</accession>
<feature type="region of interest" description="Disordered" evidence="1">
    <location>
        <begin position="1"/>
        <end position="33"/>
    </location>
</feature>
<feature type="region of interest" description="Disordered" evidence="1">
    <location>
        <begin position="432"/>
        <end position="451"/>
    </location>
</feature>
<feature type="compositionally biased region" description="Polar residues" evidence="1">
    <location>
        <begin position="316"/>
        <end position="331"/>
    </location>
</feature>
<organism evidence="3 4">
    <name type="scientific">Heliocybe sulcata</name>
    <dbReference type="NCBI Taxonomy" id="5364"/>
    <lineage>
        <taxon>Eukaryota</taxon>
        <taxon>Fungi</taxon>
        <taxon>Dikarya</taxon>
        <taxon>Basidiomycota</taxon>
        <taxon>Agaricomycotina</taxon>
        <taxon>Agaricomycetes</taxon>
        <taxon>Gloeophyllales</taxon>
        <taxon>Gloeophyllaceae</taxon>
        <taxon>Heliocybe</taxon>
    </lineage>
</organism>
<evidence type="ECO:0000313" key="4">
    <source>
        <dbReference type="Proteomes" id="UP000305948"/>
    </source>
</evidence>
<dbReference type="EMBL" id="ML213503">
    <property type="protein sequence ID" value="TFK57089.1"/>
    <property type="molecule type" value="Genomic_DNA"/>
</dbReference>
<gene>
    <name evidence="3" type="ORF">OE88DRAFT_93057</name>
</gene>
<dbReference type="GO" id="GO:0007031">
    <property type="term" value="P:peroxisome organization"/>
    <property type="evidence" value="ECO:0007669"/>
    <property type="project" value="UniProtKB-ARBA"/>
</dbReference>
<name>A0A5C3NGR3_9AGAM</name>